<dbReference type="Gene3D" id="3.50.50.100">
    <property type="match status" value="1"/>
</dbReference>
<dbReference type="EMBL" id="BARS01034875">
    <property type="protein sequence ID" value="GAG26808.1"/>
    <property type="molecule type" value="Genomic_DNA"/>
</dbReference>
<dbReference type="Pfam" id="PF13450">
    <property type="entry name" value="NAD_binding_8"/>
    <property type="match status" value="1"/>
</dbReference>
<reference evidence="1" key="1">
    <citation type="journal article" date="2014" name="Front. Microbiol.">
        <title>High frequency of phylogenetically diverse reductive dehalogenase-homologous genes in deep subseafloor sedimentary metagenomes.</title>
        <authorList>
            <person name="Kawai M."/>
            <person name="Futagami T."/>
            <person name="Toyoda A."/>
            <person name="Takaki Y."/>
            <person name="Nishi S."/>
            <person name="Hori S."/>
            <person name="Arai W."/>
            <person name="Tsubouchi T."/>
            <person name="Morono Y."/>
            <person name="Uchiyama I."/>
            <person name="Ito T."/>
            <person name="Fujiyama A."/>
            <person name="Inagaki F."/>
            <person name="Takami H."/>
        </authorList>
    </citation>
    <scope>NUCLEOTIDE SEQUENCE</scope>
    <source>
        <strain evidence="1">Expedition CK06-06</strain>
    </source>
</reference>
<dbReference type="InterPro" id="IPR036188">
    <property type="entry name" value="FAD/NAD-bd_sf"/>
</dbReference>
<dbReference type="SUPFAM" id="SSF51905">
    <property type="entry name" value="FAD/NAD(P)-binding domain"/>
    <property type="match status" value="1"/>
</dbReference>
<dbReference type="AlphaFoldDB" id="X0WQJ7"/>
<sequence>MTTEAAKRPEVIVVGGGFGGLTFVKELKKAPVNITLLDKRNHH</sequence>
<evidence type="ECO:0000313" key="1">
    <source>
        <dbReference type="EMBL" id="GAG26808.1"/>
    </source>
</evidence>
<gene>
    <name evidence="1" type="ORF">S01H1_53823</name>
</gene>
<comment type="caution">
    <text evidence="1">The sequence shown here is derived from an EMBL/GenBank/DDBJ whole genome shotgun (WGS) entry which is preliminary data.</text>
</comment>
<name>X0WQJ7_9ZZZZ</name>
<protein>
    <recommendedName>
        <fullName evidence="2">FAD/NAD(P)-binding domain-containing protein</fullName>
    </recommendedName>
</protein>
<evidence type="ECO:0008006" key="2">
    <source>
        <dbReference type="Google" id="ProtNLM"/>
    </source>
</evidence>
<accession>X0WQJ7</accession>
<organism evidence="1">
    <name type="scientific">marine sediment metagenome</name>
    <dbReference type="NCBI Taxonomy" id="412755"/>
    <lineage>
        <taxon>unclassified sequences</taxon>
        <taxon>metagenomes</taxon>
        <taxon>ecological metagenomes</taxon>
    </lineage>
</organism>
<proteinExistence type="predicted"/>
<feature type="non-terminal residue" evidence="1">
    <location>
        <position position="43"/>
    </location>
</feature>